<dbReference type="Pfam" id="PF20152">
    <property type="entry name" value="DUF6534"/>
    <property type="match status" value="1"/>
</dbReference>
<dbReference type="PANTHER" id="PTHR40465">
    <property type="entry name" value="CHROMOSOME 1, WHOLE GENOME SHOTGUN SEQUENCE"/>
    <property type="match status" value="1"/>
</dbReference>
<sequence>MGSTLDTLCAVANMYSMWYYLIDNYGNRASIFPVKASLTMTVVIETLVKHFYAYRLWILSGKKMWHLALVIVIFTLATLGIGMAYIILMFKNGSLFYLPKIGYLLRIGFPFSLAADILIAGSITHILLKRRGRGVIQTDGILRKLVTYTISTGALTIICTIMVMVLGQVYRSTFYDTIFYFPLSKCYVNAMLAFLNVRDSLRGERDTISVNFRMTDTTKSNPTRDYSTSEGHPTNTVHRSVLARDGSTFENMFSLEEHSLVQEGCSDENPIHLQGDSVEEFQDLLWCLYALPQEISLASSSQGDIVKLSNAARMAHKYHFITTETWALRALLACHATQRSAGLSTHSLVKATEVAVLCDDTPLLDAVRILWKVRIAARTDLAIVMKTTDRLAGTMRDLQGQAYHAMMLQGRHRWDADKGLSRHQRVRLLSGYHNLTQVCDALPDTPPDIGHDASCRYRGDCHEAWKMLWKQMTIPNPNDGGIGSQAFVHHHLDLPGRLMMTVSVMKAFAEGTIPKYDEIMDNFHGECSLIALEATAALFRRTQENMMEFFADVT</sequence>
<proteinExistence type="predicted"/>
<evidence type="ECO:0000259" key="2">
    <source>
        <dbReference type="Pfam" id="PF20152"/>
    </source>
</evidence>
<evidence type="ECO:0000313" key="4">
    <source>
        <dbReference type="Proteomes" id="UP001148786"/>
    </source>
</evidence>
<name>A0A9W8N1X3_9AGAR</name>
<evidence type="ECO:0000256" key="1">
    <source>
        <dbReference type="SAM" id="Phobius"/>
    </source>
</evidence>
<dbReference type="EMBL" id="JANKHO010000019">
    <property type="protein sequence ID" value="KAJ3517438.1"/>
    <property type="molecule type" value="Genomic_DNA"/>
</dbReference>
<dbReference type="PANTHER" id="PTHR40465:SF1">
    <property type="entry name" value="DUF6534 DOMAIN-CONTAINING PROTEIN"/>
    <property type="match status" value="1"/>
</dbReference>
<dbReference type="OrthoDB" id="3238373at2759"/>
<feature type="domain" description="DUF6534" evidence="2">
    <location>
        <begin position="112"/>
        <end position="200"/>
    </location>
</feature>
<feature type="transmembrane region" description="Helical" evidence="1">
    <location>
        <begin position="148"/>
        <end position="166"/>
    </location>
</feature>
<accession>A0A9W8N1X3</accession>
<dbReference type="Proteomes" id="UP001148786">
    <property type="component" value="Unassembled WGS sequence"/>
</dbReference>
<keyword evidence="4" id="KW-1185">Reference proteome</keyword>
<feature type="transmembrane region" description="Helical" evidence="1">
    <location>
        <begin position="107"/>
        <end position="128"/>
    </location>
</feature>
<organism evidence="3 4">
    <name type="scientific">Agrocybe chaxingu</name>
    <dbReference type="NCBI Taxonomy" id="84603"/>
    <lineage>
        <taxon>Eukaryota</taxon>
        <taxon>Fungi</taxon>
        <taxon>Dikarya</taxon>
        <taxon>Basidiomycota</taxon>
        <taxon>Agaricomycotina</taxon>
        <taxon>Agaricomycetes</taxon>
        <taxon>Agaricomycetidae</taxon>
        <taxon>Agaricales</taxon>
        <taxon>Agaricineae</taxon>
        <taxon>Strophariaceae</taxon>
        <taxon>Agrocybe</taxon>
    </lineage>
</organism>
<keyword evidence="1" id="KW-1133">Transmembrane helix</keyword>
<dbReference type="AlphaFoldDB" id="A0A9W8N1X3"/>
<reference evidence="3" key="1">
    <citation type="submission" date="2022-07" db="EMBL/GenBank/DDBJ databases">
        <title>Genome Sequence of Agrocybe chaxingu.</title>
        <authorList>
            <person name="Buettner E."/>
        </authorList>
    </citation>
    <scope>NUCLEOTIDE SEQUENCE</scope>
    <source>
        <strain evidence="3">MP-N11</strain>
    </source>
</reference>
<keyword evidence="1" id="KW-0812">Transmembrane</keyword>
<protein>
    <recommendedName>
        <fullName evidence="2">DUF6534 domain-containing protein</fullName>
    </recommendedName>
</protein>
<dbReference type="InterPro" id="IPR045339">
    <property type="entry name" value="DUF6534"/>
</dbReference>
<feature type="transmembrane region" description="Helical" evidence="1">
    <location>
        <begin position="65"/>
        <end position="87"/>
    </location>
</feature>
<keyword evidence="1" id="KW-0472">Membrane</keyword>
<gene>
    <name evidence="3" type="ORF">NLJ89_g511</name>
</gene>
<comment type="caution">
    <text evidence="3">The sequence shown here is derived from an EMBL/GenBank/DDBJ whole genome shotgun (WGS) entry which is preliminary data.</text>
</comment>
<evidence type="ECO:0000313" key="3">
    <source>
        <dbReference type="EMBL" id="KAJ3517438.1"/>
    </source>
</evidence>